<proteinExistence type="predicted"/>
<evidence type="ECO:0000313" key="1">
    <source>
        <dbReference type="EMBL" id="MCD7463823.1"/>
    </source>
</evidence>
<reference evidence="1 2" key="1">
    <citation type="journal article" date="2021" name="BMC Genomics">
        <title>Datura genome reveals duplications of psychoactive alkaloid biosynthetic genes and high mutation rate following tissue culture.</title>
        <authorList>
            <person name="Rajewski A."/>
            <person name="Carter-House D."/>
            <person name="Stajich J."/>
            <person name="Litt A."/>
        </authorList>
    </citation>
    <scope>NUCLEOTIDE SEQUENCE [LARGE SCALE GENOMIC DNA]</scope>
    <source>
        <strain evidence="1">AR-01</strain>
    </source>
</reference>
<sequence length="118" mass="13419">MREQLTKHGKSLKGMSAKLTEMMVEAATCNNFQVTVLANTQEEPHVKGRIEAFEAQLQSVMDTSQWMEQEEESQPLDDSLLVDIDVEKVDKSEDVKNNAFLELGHILVLILNTFRHCD</sequence>
<evidence type="ECO:0000313" key="2">
    <source>
        <dbReference type="Proteomes" id="UP000823775"/>
    </source>
</evidence>
<dbReference type="Proteomes" id="UP000823775">
    <property type="component" value="Unassembled WGS sequence"/>
</dbReference>
<name>A0ABS8SY67_DATST</name>
<dbReference type="EMBL" id="JACEIK010000918">
    <property type="protein sequence ID" value="MCD7463823.1"/>
    <property type="molecule type" value="Genomic_DNA"/>
</dbReference>
<accession>A0ABS8SY67</accession>
<protein>
    <submittedName>
        <fullName evidence="1">Uncharacterized protein</fullName>
    </submittedName>
</protein>
<keyword evidence="2" id="KW-1185">Reference proteome</keyword>
<gene>
    <name evidence="1" type="ORF">HAX54_051486</name>
</gene>
<comment type="caution">
    <text evidence="1">The sequence shown here is derived from an EMBL/GenBank/DDBJ whole genome shotgun (WGS) entry which is preliminary data.</text>
</comment>
<organism evidence="1 2">
    <name type="scientific">Datura stramonium</name>
    <name type="common">Jimsonweed</name>
    <name type="synonym">Common thornapple</name>
    <dbReference type="NCBI Taxonomy" id="4076"/>
    <lineage>
        <taxon>Eukaryota</taxon>
        <taxon>Viridiplantae</taxon>
        <taxon>Streptophyta</taxon>
        <taxon>Embryophyta</taxon>
        <taxon>Tracheophyta</taxon>
        <taxon>Spermatophyta</taxon>
        <taxon>Magnoliopsida</taxon>
        <taxon>eudicotyledons</taxon>
        <taxon>Gunneridae</taxon>
        <taxon>Pentapetalae</taxon>
        <taxon>asterids</taxon>
        <taxon>lamiids</taxon>
        <taxon>Solanales</taxon>
        <taxon>Solanaceae</taxon>
        <taxon>Solanoideae</taxon>
        <taxon>Datureae</taxon>
        <taxon>Datura</taxon>
    </lineage>
</organism>